<name>A0AAE4ZG34_RHOHA</name>
<dbReference type="Pfam" id="PF02909">
    <property type="entry name" value="TetR_C_1"/>
    <property type="match status" value="1"/>
</dbReference>
<dbReference type="AlphaFoldDB" id="A0AAE4ZG34"/>
<dbReference type="SUPFAM" id="SSF46689">
    <property type="entry name" value="Homeodomain-like"/>
    <property type="match status" value="1"/>
</dbReference>
<dbReference type="InterPro" id="IPR001647">
    <property type="entry name" value="HTH_TetR"/>
</dbReference>
<dbReference type="PANTHER" id="PTHR30055:SF151">
    <property type="entry name" value="TRANSCRIPTIONAL REGULATORY PROTEIN"/>
    <property type="match status" value="1"/>
</dbReference>
<accession>A0AAE4ZG34</accession>
<evidence type="ECO:0000313" key="7">
    <source>
        <dbReference type="Proteomes" id="UP000605618"/>
    </source>
</evidence>
<keyword evidence="2 4" id="KW-0238">DNA-binding</keyword>
<dbReference type="InterPro" id="IPR009057">
    <property type="entry name" value="Homeodomain-like_sf"/>
</dbReference>
<gene>
    <name evidence="6" type="ORF">GS505_09450</name>
</gene>
<dbReference type="InterPro" id="IPR004111">
    <property type="entry name" value="Repressor_TetR_C"/>
</dbReference>
<comment type="caution">
    <text evidence="6">The sequence shown here is derived from an EMBL/GenBank/DDBJ whole genome shotgun (WGS) entry which is preliminary data.</text>
</comment>
<evidence type="ECO:0000256" key="4">
    <source>
        <dbReference type="PROSITE-ProRule" id="PRU00335"/>
    </source>
</evidence>
<dbReference type="PRINTS" id="PR00455">
    <property type="entry name" value="HTHTETR"/>
</dbReference>
<dbReference type="InterPro" id="IPR036271">
    <property type="entry name" value="Tet_transcr_reg_TetR-rel_C_sf"/>
</dbReference>
<dbReference type="RefSeq" id="WP_064077581.1">
    <property type="nucleotide sequence ID" value="NZ_CP093554.1"/>
</dbReference>
<evidence type="ECO:0000256" key="1">
    <source>
        <dbReference type="ARBA" id="ARBA00023015"/>
    </source>
</evidence>
<evidence type="ECO:0000256" key="2">
    <source>
        <dbReference type="ARBA" id="ARBA00023125"/>
    </source>
</evidence>
<dbReference type="Gene3D" id="1.10.357.10">
    <property type="entry name" value="Tetracycline Repressor, domain 2"/>
    <property type="match status" value="1"/>
</dbReference>
<evidence type="ECO:0000259" key="5">
    <source>
        <dbReference type="PROSITE" id="PS50977"/>
    </source>
</evidence>
<dbReference type="Gene3D" id="1.10.10.60">
    <property type="entry name" value="Homeodomain-like"/>
    <property type="match status" value="1"/>
</dbReference>
<keyword evidence="3" id="KW-0804">Transcription</keyword>
<dbReference type="PANTHER" id="PTHR30055">
    <property type="entry name" value="HTH-TYPE TRANSCRIPTIONAL REGULATOR RUTR"/>
    <property type="match status" value="1"/>
</dbReference>
<reference evidence="6" key="1">
    <citation type="journal article" date="2020" name="Environ. Microbiol.">
        <title>The novel and transferable erm(51) gene confers Macrolides, Lincosamides, and Streptogramins B (MLSB) resistance to clonal Rhodococcus equi in the environment.</title>
        <authorList>
            <person name="Huber L."/>
            <person name="Giguere S."/>
            <person name="Slovis N.M."/>
            <person name="Alvarez-Narvaez S."/>
            <person name="Hart K.A."/>
            <person name="Greiter M."/>
            <person name="Morris E.R.A."/>
            <person name="Cohen N.D."/>
        </authorList>
    </citation>
    <scope>NUCLEOTIDE SEQUENCE</scope>
    <source>
        <strain evidence="6">Lh_141_1</strain>
    </source>
</reference>
<dbReference type="GO" id="GO:0045892">
    <property type="term" value="P:negative regulation of DNA-templated transcription"/>
    <property type="evidence" value="ECO:0007669"/>
    <property type="project" value="InterPro"/>
</dbReference>
<dbReference type="Pfam" id="PF00440">
    <property type="entry name" value="TetR_N"/>
    <property type="match status" value="1"/>
</dbReference>
<organism evidence="6 7">
    <name type="scientific">Rhodococcus hoagii</name>
    <name type="common">Corynebacterium equii</name>
    <dbReference type="NCBI Taxonomy" id="43767"/>
    <lineage>
        <taxon>Bacteria</taxon>
        <taxon>Bacillati</taxon>
        <taxon>Actinomycetota</taxon>
        <taxon>Actinomycetes</taxon>
        <taxon>Mycobacteriales</taxon>
        <taxon>Nocardiaceae</taxon>
        <taxon>Prescottella</taxon>
    </lineage>
</organism>
<evidence type="ECO:0000313" key="6">
    <source>
        <dbReference type="EMBL" id="NKS26052.1"/>
    </source>
</evidence>
<proteinExistence type="predicted"/>
<keyword evidence="1" id="KW-0805">Transcription regulation</keyword>
<dbReference type="GO" id="GO:0003700">
    <property type="term" value="F:DNA-binding transcription factor activity"/>
    <property type="evidence" value="ECO:0007669"/>
    <property type="project" value="TreeGrafter"/>
</dbReference>
<dbReference type="Proteomes" id="UP000605618">
    <property type="component" value="Unassembled WGS sequence"/>
</dbReference>
<dbReference type="GO" id="GO:0000976">
    <property type="term" value="F:transcription cis-regulatory region binding"/>
    <property type="evidence" value="ECO:0007669"/>
    <property type="project" value="TreeGrafter"/>
</dbReference>
<feature type="DNA-binding region" description="H-T-H motif" evidence="4">
    <location>
        <begin position="53"/>
        <end position="72"/>
    </location>
</feature>
<evidence type="ECO:0000256" key="3">
    <source>
        <dbReference type="ARBA" id="ARBA00023163"/>
    </source>
</evidence>
<feature type="domain" description="HTH tetR-type" evidence="5">
    <location>
        <begin position="30"/>
        <end position="90"/>
    </location>
</feature>
<dbReference type="PROSITE" id="PS50977">
    <property type="entry name" value="HTH_TETR_2"/>
    <property type="match status" value="1"/>
</dbReference>
<protein>
    <submittedName>
        <fullName evidence="6">TetR family transcriptional regulator</fullName>
    </submittedName>
</protein>
<dbReference type="SUPFAM" id="SSF48498">
    <property type="entry name" value="Tetracyclin repressor-like, C-terminal domain"/>
    <property type="match status" value="1"/>
</dbReference>
<dbReference type="EMBL" id="WUYZ01000001">
    <property type="protein sequence ID" value="NKS26052.1"/>
    <property type="molecule type" value="Genomic_DNA"/>
</dbReference>
<sequence length="253" mass="27647">METTGEAALPRFVELAWGLDESGRRGPKRGLSLDEILDAAIELADEEGVAALSMARVAKRLGFTTMSLYRYVESKDELLELIADRVIGAPPDIPANVSWRAGLETWARAEYDALMRHRWWLRLPIDGAPLGPNNIAWLEAALRCLASTRLPEALKVQVALNVSVHVIGRARFTADLVVNAESDNYAAILPRLIDPTRFPALTAALDGDAFAADDVDWEDSDFRFALGLLLDGVERIVSRYESGAAGDDANSDS</sequence>
<dbReference type="InterPro" id="IPR050109">
    <property type="entry name" value="HTH-type_TetR-like_transc_reg"/>
</dbReference>